<accession>A0ABZ3CAW0</accession>
<dbReference type="EMBL" id="CP115965">
    <property type="protein sequence ID" value="WZW98900.1"/>
    <property type="molecule type" value="Genomic_DNA"/>
</dbReference>
<reference evidence="1 2" key="1">
    <citation type="journal article" date="2023" name="Environ Microbiome">
        <title>A coral-associated actinobacterium mitigates coral bleaching under heat stress.</title>
        <authorList>
            <person name="Li J."/>
            <person name="Zou Y."/>
            <person name="Li Q."/>
            <person name="Zhang J."/>
            <person name="Bourne D.G."/>
            <person name="Lyu Y."/>
            <person name="Liu C."/>
            <person name="Zhang S."/>
        </authorList>
    </citation>
    <scope>NUCLEOTIDE SEQUENCE [LARGE SCALE GENOMIC DNA]</scope>
    <source>
        <strain evidence="1 2">SCSIO 13291</strain>
    </source>
</reference>
<dbReference type="Proteomes" id="UP001434337">
    <property type="component" value="Chromosome"/>
</dbReference>
<dbReference type="SUPFAM" id="SSF52980">
    <property type="entry name" value="Restriction endonuclease-like"/>
    <property type="match status" value="1"/>
</dbReference>
<dbReference type="Gene3D" id="3.40.960.10">
    <property type="entry name" value="VSR Endonuclease"/>
    <property type="match status" value="1"/>
</dbReference>
<protein>
    <recommendedName>
        <fullName evidence="3">DUF559 domain-containing protein</fullName>
    </recommendedName>
</protein>
<dbReference type="RefSeq" id="WP_232548776.1">
    <property type="nucleotide sequence ID" value="NZ_CP115965.1"/>
</dbReference>
<proteinExistence type="predicted"/>
<name>A0ABZ3CAW0_9ACTN</name>
<dbReference type="InterPro" id="IPR011335">
    <property type="entry name" value="Restrct_endonuc-II-like"/>
</dbReference>
<sequence length="327" mass="35240">MKEALAQALADGSGVVVGRNHPQLAWHIRAARQRGELVAVLRGIYTTPSHAAGFGVKVLALLIADPDAILLERSAAVALGWREPEPGEELVAASRRIQSKPRGYRLTRRRIHPEDVHTALDPFGPAATGAAGPAVRCTSPALTAVDLARGGDGASLDDALRRRVPLRALWAALLRHPTRGNHTVRALLHDSRDEPWSPAERAGHVALRACGVTGWSANLPVERSPGVFAQLDVAFGSLSLGIEIDGYAHHGSRSAFEADRARDVDLGRHGWQVVRVAAAWVLHHPAEFAAFVSTMVRQRALLLGVPVPTARHPRAPQPVRNHPERAR</sequence>
<keyword evidence="2" id="KW-1185">Reference proteome</keyword>
<organism evidence="1 2">
    <name type="scientific">Propioniciclava soli</name>
    <dbReference type="NCBI Taxonomy" id="2775081"/>
    <lineage>
        <taxon>Bacteria</taxon>
        <taxon>Bacillati</taxon>
        <taxon>Actinomycetota</taxon>
        <taxon>Actinomycetes</taxon>
        <taxon>Propionibacteriales</taxon>
        <taxon>Propionibacteriaceae</taxon>
        <taxon>Propioniciclava</taxon>
    </lineage>
</organism>
<gene>
    <name evidence="1" type="ORF">PCC79_01420</name>
</gene>
<evidence type="ECO:0000313" key="1">
    <source>
        <dbReference type="EMBL" id="WZW98900.1"/>
    </source>
</evidence>
<evidence type="ECO:0008006" key="3">
    <source>
        <dbReference type="Google" id="ProtNLM"/>
    </source>
</evidence>
<evidence type="ECO:0000313" key="2">
    <source>
        <dbReference type="Proteomes" id="UP001434337"/>
    </source>
</evidence>